<comment type="caution">
    <text evidence="5">The sequence shown here is derived from an EMBL/GenBank/DDBJ whole genome shotgun (WGS) entry which is preliminary data.</text>
</comment>
<sequence length="570" mass="64601">MDRAASTKRDVLERMLLDESVEPTDLPLSLLENITNGLSDHKRIGSGGFAVVYKGMLRNGTIAVKKLFNTHLHENKFHQEVECLMKANHKNVVRFLGYCADTQGRMKIYNGKLVMADVQQRLLCFEYLPKGSLHDYITGRVLKSWGNRLDKIHREKQLEQLRVCAEIGKECTDYDPRRRPDARDIVRRLDEADIVDDIVTDMSNLSIAQEIHKIEEHGDGLFGAIGRKLSLKCLLRVSRSDYGTVASLSRHFRTLVRNGDIYRLRRLTGVAEHWIYVSCKWREWTAYDLERRRWIRAPNMAVDAKFMHIEHQPSLVVGTDLLVFGRGDFLLIYSILTNSWIQTTDATNFFPRCQFGSTSVGQKAYLAGGTTDYYDGVLSTAVVMYDSEEKVWEPLPSMNRARKSCSAAFMDGKLYVIGGVGSNREVLTCGEEYDFERRSWRVIDNMAEGFMINTESHAPRAPPAAVVNNELYAAQHSSTENKVKKYDKQNNRWITLGKLPEGSHSCLTPGIGFKACGDKLIFAVGTDYVLYPSGAVKLYSWVPNEQPPVWSLIARHPSGTTVCNFAVMSC</sequence>
<dbReference type="InterPro" id="IPR000719">
    <property type="entry name" value="Prot_kinase_dom"/>
</dbReference>
<dbReference type="InterPro" id="IPR017441">
    <property type="entry name" value="Protein_kinase_ATP_BS"/>
</dbReference>
<dbReference type="InterPro" id="IPR006652">
    <property type="entry name" value="Kelch_1"/>
</dbReference>
<keyword evidence="6" id="KW-1185">Reference proteome</keyword>
<dbReference type="AlphaFoldDB" id="A0A811SJ96"/>
<evidence type="ECO:0000256" key="2">
    <source>
        <dbReference type="ARBA" id="ARBA00022737"/>
    </source>
</evidence>
<feature type="domain" description="Protein kinase" evidence="4">
    <location>
        <begin position="38"/>
        <end position="416"/>
    </location>
</feature>
<dbReference type="SMART" id="SM00612">
    <property type="entry name" value="Kelch"/>
    <property type="match status" value="2"/>
</dbReference>
<dbReference type="SUPFAM" id="SSF56112">
    <property type="entry name" value="Protein kinase-like (PK-like)"/>
    <property type="match status" value="1"/>
</dbReference>
<dbReference type="Pfam" id="PF00069">
    <property type="entry name" value="Pkinase"/>
    <property type="match status" value="1"/>
</dbReference>
<dbReference type="PANTHER" id="PTHR46122:SF25">
    <property type="entry name" value="REPEAT-CONTAINING F-BOX FAMILY PROTEIN, PUTATIVE, EXPRESSED-RELATED"/>
    <property type="match status" value="1"/>
</dbReference>
<evidence type="ECO:0000256" key="3">
    <source>
        <dbReference type="PROSITE-ProRule" id="PRU10141"/>
    </source>
</evidence>
<evidence type="ECO:0000313" key="5">
    <source>
        <dbReference type="EMBL" id="CAD6342869.1"/>
    </source>
</evidence>
<keyword evidence="3" id="KW-0547">Nucleotide-binding</keyword>
<name>A0A811SJ96_9POAL</name>
<reference evidence="5" key="1">
    <citation type="submission" date="2020-10" db="EMBL/GenBank/DDBJ databases">
        <authorList>
            <person name="Han B."/>
            <person name="Lu T."/>
            <person name="Zhao Q."/>
            <person name="Huang X."/>
            <person name="Zhao Y."/>
        </authorList>
    </citation>
    <scope>NUCLEOTIDE SEQUENCE</scope>
</reference>
<feature type="binding site" evidence="3">
    <location>
        <position position="66"/>
    </location>
    <ligand>
        <name>ATP</name>
        <dbReference type="ChEBI" id="CHEBI:30616"/>
    </ligand>
</feature>
<gene>
    <name evidence="5" type="ORF">NCGR_LOCUS66967</name>
</gene>
<keyword evidence="1" id="KW-0880">Kelch repeat</keyword>
<dbReference type="InterPro" id="IPR011009">
    <property type="entry name" value="Kinase-like_dom_sf"/>
</dbReference>
<dbReference type="InterPro" id="IPR052439">
    <property type="entry name" value="F-box/Kelch-repeat"/>
</dbReference>
<evidence type="ECO:0000259" key="4">
    <source>
        <dbReference type="PROSITE" id="PS50011"/>
    </source>
</evidence>
<keyword evidence="2" id="KW-0677">Repeat</keyword>
<dbReference type="Gene3D" id="2.120.10.80">
    <property type="entry name" value="Kelch-type beta propeller"/>
    <property type="match status" value="1"/>
</dbReference>
<evidence type="ECO:0000256" key="1">
    <source>
        <dbReference type="ARBA" id="ARBA00022441"/>
    </source>
</evidence>
<dbReference type="GO" id="GO:0005524">
    <property type="term" value="F:ATP binding"/>
    <property type="evidence" value="ECO:0007669"/>
    <property type="project" value="UniProtKB-UniRule"/>
</dbReference>
<keyword evidence="3" id="KW-0067">ATP-binding</keyword>
<protein>
    <recommendedName>
        <fullName evidence="4">Protein kinase domain-containing protein</fullName>
    </recommendedName>
</protein>
<dbReference type="PANTHER" id="PTHR46122">
    <property type="entry name" value="GALACTOSE OXIDASE/KELCH REPEAT PROTEIN-RELATED"/>
    <property type="match status" value="1"/>
</dbReference>
<dbReference type="GO" id="GO:0005634">
    <property type="term" value="C:nucleus"/>
    <property type="evidence" value="ECO:0007669"/>
    <property type="project" value="TreeGrafter"/>
</dbReference>
<organism evidence="5 6">
    <name type="scientific">Miscanthus lutarioriparius</name>
    <dbReference type="NCBI Taxonomy" id="422564"/>
    <lineage>
        <taxon>Eukaryota</taxon>
        <taxon>Viridiplantae</taxon>
        <taxon>Streptophyta</taxon>
        <taxon>Embryophyta</taxon>
        <taxon>Tracheophyta</taxon>
        <taxon>Spermatophyta</taxon>
        <taxon>Magnoliopsida</taxon>
        <taxon>Liliopsida</taxon>
        <taxon>Poales</taxon>
        <taxon>Poaceae</taxon>
        <taxon>PACMAD clade</taxon>
        <taxon>Panicoideae</taxon>
        <taxon>Andropogonodae</taxon>
        <taxon>Andropogoneae</taxon>
        <taxon>Saccharinae</taxon>
        <taxon>Miscanthus</taxon>
    </lineage>
</organism>
<dbReference type="EMBL" id="CAJGYO010000618">
    <property type="protein sequence ID" value="CAD6342869.1"/>
    <property type="molecule type" value="Genomic_DNA"/>
</dbReference>
<dbReference type="SUPFAM" id="SSF117281">
    <property type="entry name" value="Kelch motif"/>
    <property type="match status" value="1"/>
</dbReference>
<accession>A0A811SJ96</accession>
<dbReference type="PROSITE" id="PS50011">
    <property type="entry name" value="PROTEIN_KINASE_DOM"/>
    <property type="match status" value="1"/>
</dbReference>
<dbReference type="PROSITE" id="PS00107">
    <property type="entry name" value="PROTEIN_KINASE_ATP"/>
    <property type="match status" value="1"/>
</dbReference>
<dbReference type="Pfam" id="PF01344">
    <property type="entry name" value="Kelch_1"/>
    <property type="match status" value="2"/>
</dbReference>
<dbReference type="InterPro" id="IPR015915">
    <property type="entry name" value="Kelch-typ_b-propeller"/>
</dbReference>
<evidence type="ECO:0000313" key="6">
    <source>
        <dbReference type="Proteomes" id="UP000604825"/>
    </source>
</evidence>
<dbReference type="GO" id="GO:0004672">
    <property type="term" value="F:protein kinase activity"/>
    <property type="evidence" value="ECO:0007669"/>
    <property type="project" value="InterPro"/>
</dbReference>
<dbReference type="Proteomes" id="UP000604825">
    <property type="component" value="Unassembled WGS sequence"/>
</dbReference>
<dbReference type="Gene3D" id="3.30.200.20">
    <property type="entry name" value="Phosphorylase Kinase, domain 1"/>
    <property type="match status" value="1"/>
</dbReference>
<dbReference type="OrthoDB" id="8185403at2759"/>
<proteinExistence type="predicted"/>